<reference evidence="10 11" key="1">
    <citation type="submission" date="2014-04" db="EMBL/GenBank/DDBJ databases">
        <authorList>
            <consortium name="DOE Joint Genome Institute"/>
            <person name="Kuo A."/>
            <person name="Zuccaro A."/>
            <person name="Kohler A."/>
            <person name="Nagy L.G."/>
            <person name="Floudas D."/>
            <person name="Copeland A."/>
            <person name="Barry K.W."/>
            <person name="Cichocki N."/>
            <person name="Veneault-Fourrey C."/>
            <person name="LaButti K."/>
            <person name="Lindquist E.A."/>
            <person name="Lipzen A."/>
            <person name="Lundell T."/>
            <person name="Morin E."/>
            <person name="Murat C."/>
            <person name="Sun H."/>
            <person name="Tunlid A."/>
            <person name="Henrissat B."/>
            <person name="Grigoriev I.V."/>
            <person name="Hibbett D.S."/>
            <person name="Martin F."/>
            <person name="Nordberg H.P."/>
            <person name="Cantor M.N."/>
            <person name="Hua S.X."/>
        </authorList>
    </citation>
    <scope>NUCLEOTIDE SEQUENCE [LARGE SCALE GENOMIC DNA]</scope>
    <source>
        <strain evidence="10 11">MAFF 305830</strain>
    </source>
</reference>
<evidence type="ECO:0000256" key="8">
    <source>
        <dbReference type="SAM" id="Phobius"/>
    </source>
</evidence>
<dbReference type="GO" id="GO:0008374">
    <property type="term" value="F:O-acyltransferase activity"/>
    <property type="evidence" value="ECO:0007669"/>
    <property type="project" value="InterPro"/>
</dbReference>
<dbReference type="OrthoDB" id="1077582at2759"/>
<gene>
    <name evidence="10" type="ORF">M408DRAFT_332835</name>
</gene>
<dbReference type="EMBL" id="KN824351">
    <property type="protein sequence ID" value="KIM22646.1"/>
    <property type="molecule type" value="Genomic_DNA"/>
</dbReference>
<protein>
    <recommendedName>
        <fullName evidence="9">Wax synthase domain-containing protein</fullName>
    </recommendedName>
</protein>
<evidence type="ECO:0000259" key="9">
    <source>
        <dbReference type="Pfam" id="PF13813"/>
    </source>
</evidence>
<comment type="similarity">
    <text evidence="3">Belongs to the wax synthase family.</text>
</comment>
<dbReference type="InterPro" id="IPR044851">
    <property type="entry name" value="Wax_synthase"/>
</dbReference>
<evidence type="ECO:0000256" key="5">
    <source>
        <dbReference type="ARBA" id="ARBA00022692"/>
    </source>
</evidence>
<dbReference type="HOGENOM" id="CLU_1107782_0_0_1"/>
<dbReference type="GO" id="GO:0016020">
    <property type="term" value="C:membrane"/>
    <property type="evidence" value="ECO:0007669"/>
    <property type="project" value="UniProtKB-SubCell"/>
</dbReference>
<dbReference type="Pfam" id="PF13813">
    <property type="entry name" value="MBOAT_2"/>
    <property type="match status" value="1"/>
</dbReference>
<comment type="pathway">
    <text evidence="2">Secondary metabolite biosynthesis.</text>
</comment>
<dbReference type="GO" id="GO:0006629">
    <property type="term" value="P:lipid metabolic process"/>
    <property type="evidence" value="ECO:0007669"/>
    <property type="project" value="InterPro"/>
</dbReference>
<keyword evidence="11" id="KW-1185">Reference proteome</keyword>
<feature type="domain" description="Wax synthase" evidence="9">
    <location>
        <begin position="59"/>
        <end position="132"/>
    </location>
</feature>
<sequence>MLSPHSPAFAHQVTTRPFYEQAVFVLIVAVTTQLSLETFYTLLAVICVGVFNVSPKAFPHFFSSPLSFHTDSVRSFWGARWHHVFRRIFDRATDPWLHLMGIPKRSTLRAILKIAMVFIISALFHCVIQAKTLVHYYPPGFTPRLLDYDTIRFFMSQPFALLFEHFVIRPLARRLPAPLAYLVRRVWTWGWLFWSARWWADTWVKMGMWQPEEQVVFFSPIRGLWKGDWFVQMQ</sequence>
<dbReference type="PANTHER" id="PTHR31595:SF57">
    <property type="entry name" value="OS04G0481900 PROTEIN"/>
    <property type="match status" value="1"/>
</dbReference>
<feature type="transmembrane region" description="Helical" evidence="8">
    <location>
        <begin position="23"/>
        <end position="51"/>
    </location>
</feature>
<organism evidence="10 11">
    <name type="scientific">Serendipita vermifera MAFF 305830</name>
    <dbReference type="NCBI Taxonomy" id="933852"/>
    <lineage>
        <taxon>Eukaryota</taxon>
        <taxon>Fungi</taxon>
        <taxon>Dikarya</taxon>
        <taxon>Basidiomycota</taxon>
        <taxon>Agaricomycotina</taxon>
        <taxon>Agaricomycetes</taxon>
        <taxon>Sebacinales</taxon>
        <taxon>Serendipitaceae</taxon>
        <taxon>Serendipita</taxon>
    </lineage>
</organism>
<feature type="transmembrane region" description="Helical" evidence="8">
    <location>
        <begin position="110"/>
        <end position="130"/>
    </location>
</feature>
<dbReference type="Proteomes" id="UP000054097">
    <property type="component" value="Unassembled WGS sequence"/>
</dbReference>
<dbReference type="STRING" id="933852.A0A0C3ATR3"/>
<reference evidence="11" key="2">
    <citation type="submission" date="2015-01" db="EMBL/GenBank/DDBJ databases">
        <title>Evolutionary Origins and Diversification of the Mycorrhizal Mutualists.</title>
        <authorList>
            <consortium name="DOE Joint Genome Institute"/>
            <consortium name="Mycorrhizal Genomics Consortium"/>
            <person name="Kohler A."/>
            <person name="Kuo A."/>
            <person name="Nagy L.G."/>
            <person name="Floudas D."/>
            <person name="Copeland A."/>
            <person name="Barry K.W."/>
            <person name="Cichocki N."/>
            <person name="Veneault-Fourrey C."/>
            <person name="LaButti K."/>
            <person name="Lindquist E.A."/>
            <person name="Lipzen A."/>
            <person name="Lundell T."/>
            <person name="Morin E."/>
            <person name="Murat C."/>
            <person name="Riley R."/>
            <person name="Ohm R."/>
            <person name="Sun H."/>
            <person name="Tunlid A."/>
            <person name="Henrissat B."/>
            <person name="Grigoriev I.V."/>
            <person name="Hibbett D.S."/>
            <person name="Martin F."/>
        </authorList>
    </citation>
    <scope>NUCLEOTIDE SEQUENCE [LARGE SCALE GENOMIC DNA]</scope>
    <source>
        <strain evidence="11">MAFF 305830</strain>
    </source>
</reference>
<proteinExistence type="inferred from homology"/>
<evidence type="ECO:0000313" key="10">
    <source>
        <dbReference type="EMBL" id="KIM22646.1"/>
    </source>
</evidence>
<evidence type="ECO:0000256" key="2">
    <source>
        <dbReference type="ARBA" id="ARBA00005179"/>
    </source>
</evidence>
<evidence type="ECO:0000256" key="3">
    <source>
        <dbReference type="ARBA" id="ARBA00007282"/>
    </source>
</evidence>
<evidence type="ECO:0000313" key="11">
    <source>
        <dbReference type="Proteomes" id="UP000054097"/>
    </source>
</evidence>
<dbReference type="AlphaFoldDB" id="A0A0C3ATR3"/>
<keyword evidence="4" id="KW-0808">Transferase</keyword>
<evidence type="ECO:0000256" key="6">
    <source>
        <dbReference type="ARBA" id="ARBA00022989"/>
    </source>
</evidence>
<keyword evidence="6 8" id="KW-1133">Transmembrane helix</keyword>
<accession>A0A0C3ATR3</accession>
<dbReference type="InterPro" id="IPR032805">
    <property type="entry name" value="Wax_synthase_dom"/>
</dbReference>
<evidence type="ECO:0000256" key="1">
    <source>
        <dbReference type="ARBA" id="ARBA00004141"/>
    </source>
</evidence>
<keyword evidence="7 8" id="KW-0472">Membrane</keyword>
<comment type="subcellular location">
    <subcellularLocation>
        <location evidence="1">Membrane</location>
        <topology evidence="1">Multi-pass membrane protein</topology>
    </subcellularLocation>
</comment>
<evidence type="ECO:0000256" key="7">
    <source>
        <dbReference type="ARBA" id="ARBA00023136"/>
    </source>
</evidence>
<keyword evidence="5 8" id="KW-0812">Transmembrane</keyword>
<name>A0A0C3ATR3_SERVB</name>
<dbReference type="PANTHER" id="PTHR31595">
    <property type="entry name" value="LONG-CHAIN-ALCOHOL O-FATTY-ACYLTRANSFERASE 3-RELATED"/>
    <property type="match status" value="1"/>
</dbReference>
<evidence type="ECO:0000256" key="4">
    <source>
        <dbReference type="ARBA" id="ARBA00022679"/>
    </source>
</evidence>